<sequence>MIFFIIGLFILAGGVFIHMVQVAFENNIKHHHFTVDSFPEGSPPFRMFFISDIHRRTIDESVISKVDEANIDLVVIGGDLTEKGVPLNRIEQNLRLLKRLGPVLFVWGNNDYRANAQKVEQLLIKMDVLILKNTSIEWKLSDGEVTLIGVDDLQYGQVDWRQSLRYVKVNRCNILISHNPDAVSFIRKEQGIDLLLSGHTHGGQIRVGPLGIYRIGQVYHLPQTKLLVSNGYGTRRIPMRLGAKPEVHVITVSK</sequence>
<name>A0ABU8HCT6_9BACI</name>
<dbReference type="InterPro" id="IPR029052">
    <property type="entry name" value="Metallo-depent_PP-like"/>
</dbReference>
<accession>A0ABU8HCT6</accession>
<dbReference type="Gene3D" id="3.60.21.10">
    <property type="match status" value="1"/>
</dbReference>
<reference evidence="2 3" key="1">
    <citation type="journal article" date="2018" name="J. Microbiol.">
        <title>Bacillus spongiae sp. nov., isolated from sponge of Jeju Island.</title>
        <authorList>
            <person name="Lee G.E."/>
            <person name="Im W.T."/>
            <person name="Park J.S."/>
        </authorList>
    </citation>
    <scope>NUCLEOTIDE SEQUENCE [LARGE SCALE GENOMIC DNA]</scope>
    <source>
        <strain evidence="2 3">135PIL107-10</strain>
    </source>
</reference>
<dbReference type="Proteomes" id="UP001312865">
    <property type="component" value="Unassembled WGS sequence"/>
</dbReference>
<evidence type="ECO:0000313" key="3">
    <source>
        <dbReference type="Proteomes" id="UP001312865"/>
    </source>
</evidence>
<dbReference type="EMBL" id="JBBAXC010000006">
    <property type="protein sequence ID" value="MEI5907161.1"/>
    <property type="molecule type" value="Genomic_DNA"/>
</dbReference>
<keyword evidence="3" id="KW-1185">Reference proteome</keyword>
<protein>
    <submittedName>
        <fullName evidence="2">Metallophosphoesterase</fullName>
    </submittedName>
</protein>
<dbReference type="InterPro" id="IPR051158">
    <property type="entry name" value="Metallophosphoesterase_sf"/>
</dbReference>
<feature type="domain" description="Calcineurin-like phosphoesterase" evidence="1">
    <location>
        <begin position="46"/>
        <end position="202"/>
    </location>
</feature>
<proteinExistence type="predicted"/>
<dbReference type="PANTHER" id="PTHR31302:SF32">
    <property type="entry name" value="PHOSPHOESTERASE"/>
    <property type="match status" value="1"/>
</dbReference>
<evidence type="ECO:0000313" key="2">
    <source>
        <dbReference type="EMBL" id="MEI5907161.1"/>
    </source>
</evidence>
<gene>
    <name evidence="2" type="ORF">WAK64_08840</name>
</gene>
<evidence type="ECO:0000259" key="1">
    <source>
        <dbReference type="Pfam" id="PF00149"/>
    </source>
</evidence>
<dbReference type="RefSeq" id="WP_336586599.1">
    <property type="nucleotide sequence ID" value="NZ_JBBAXC010000006.1"/>
</dbReference>
<dbReference type="PANTHER" id="PTHR31302">
    <property type="entry name" value="TRANSMEMBRANE PROTEIN WITH METALLOPHOSPHOESTERASE DOMAIN-RELATED"/>
    <property type="match status" value="1"/>
</dbReference>
<organism evidence="2 3">
    <name type="scientific">Bacillus spongiae</name>
    <dbReference type="NCBI Taxonomy" id="2683610"/>
    <lineage>
        <taxon>Bacteria</taxon>
        <taxon>Bacillati</taxon>
        <taxon>Bacillota</taxon>
        <taxon>Bacilli</taxon>
        <taxon>Bacillales</taxon>
        <taxon>Bacillaceae</taxon>
        <taxon>Bacillus</taxon>
    </lineage>
</organism>
<dbReference type="InterPro" id="IPR004843">
    <property type="entry name" value="Calcineurin-like_PHP"/>
</dbReference>
<dbReference type="Pfam" id="PF00149">
    <property type="entry name" value="Metallophos"/>
    <property type="match status" value="1"/>
</dbReference>
<dbReference type="SUPFAM" id="SSF56300">
    <property type="entry name" value="Metallo-dependent phosphatases"/>
    <property type="match status" value="1"/>
</dbReference>
<comment type="caution">
    <text evidence="2">The sequence shown here is derived from an EMBL/GenBank/DDBJ whole genome shotgun (WGS) entry which is preliminary data.</text>
</comment>